<comment type="similarity">
    <text evidence="2">Belongs to the GPN-loop GTPase family.</text>
</comment>
<protein>
    <recommendedName>
        <fullName evidence="3">GPN-loop GTPase 1</fullName>
    </recommendedName>
</protein>
<feature type="compositionally biased region" description="Acidic residues" evidence="9">
    <location>
        <begin position="349"/>
        <end position="360"/>
    </location>
</feature>
<keyword evidence="10" id="KW-0812">Transmembrane</keyword>
<accession>A0A1V6QFG2</accession>
<feature type="transmembrane region" description="Helical" evidence="10">
    <location>
        <begin position="405"/>
        <end position="429"/>
    </location>
</feature>
<sequence length="1204" mass="133504">MPSPVSVVCVGMAGSGKTTFMQRINSHLHEKNTVPYVLNLDPAVHSVPFDSNIDIRDSINYKEVMKQYNLGPNGGILTSLNLFATKVDQIISLLEKRTAPNPENPSAKPIEHILVDTPGQIEVFVWSASGSILLETLASSFPTVIAYIIDTPRASSTSTFMSNMLYACSILYKTKLPMILVFNKTDVKDAEFAKEWMTDFDIFQQALRQEEESGAFGTEGGAGGFGSGSGYMGSLLNSMSLMLEEFYRHLSVVGVSSMTGDGVDEFFEAVETKRQEFERDYKPELERKKKEREEQKESQRELELGKLMKDMSVSGSSARTQKGPSHEPETVSEAEDDEDNIIKRGLADGEADSDYEDYEGADAGNDEGLSQRYKEALSGSQSAPSNQDNSFTRYLRASQMAMEIYFARCLGLSLFTITVLTVMLTGSIPLTSDIKDSVAADEDDPKAPYAVPTLMVTSVYHAVCAFYAYTWYVGGGQGVFAIAVAGSSGLAAVGLWCMLFASSNGKISRRTGADKRTTGFPFKNSEAAKKHAGKKGLNSATPTLKSSMPLHLSRDEIVARMAMSMNNSPLNNLFEPFQYRPDVDPNATRPHSFIRPQHGAVNHFLSTTPTHHQSHADRHGASAGATPHLQPQGQAPARMSLQQSRDFNNGIDDSAHLAQMREALQDSPAGQMMPPTTLSQSVLGVGNPSPNGAHSTQNNNGLVMLESPSQSFQPEFIALDVEPIGPVSFSTTSEEAGMKIVPDAPNLEYWRNKLFNVDEMITLSEEEFQTYFPHVDNVYSHRSTQRYKSRPFVSHYWDCRLRGRPPGTPKSDNPEKKKRKRTARERDLCHVKIKVVEYFPQIESSADIMPVDSSPAPVSAPAPSAAPIAVPGIFTWALDTPESTRKSSGQAFQMITPSHSLPPNHPGANGARYYTIQRVNGNGANGKNDGVAGGHRHTLEESDRVKKNSVQRYLNRETKDKRNKMEQTMSSGRSQKSYHTKATGLAAETVDKHAAESNLKLPFVQRVWIALEMKGIPYQYIEVDPYQKPDSLLEVNPRGLVPALRHDDWGCYESNVLLEYLEDLNAGTALLPRDAKLRAHCRLWADHINRHIVANFYRVLQEQNEQTQVQKAQDLRSSIEQLLEAAHPKGPFFLGAQMSLVDVQAAPWIIRLKRVLKPYREWPDAEEGSRLAAWVDAIENDQHVQATTSTDELYLDSYQRYARE</sequence>
<dbReference type="InterPro" id="IPR027417">
    <property type="entry name" value="P-loop_NTPase"/>
</dbReference>
<dbReference type="InterPro" id="IPR010987">
    <property type="entry name" value="Glutathione-S-Trfase_C-like"/>
</dbReference>
<dbReference type="SFLD" id="SFLDG00358">
    <property type="entry name" value="Main_(cytGST)"/>
    <property type="match status" value="1"/>
</dbReference>
<gene>
    <name evidence="13" type="ORF">PENANT_c005G03594</name>
</gene>
<dbReference type="Pfam" id="PF03029">
    <property type="entry name" value="ATP_bind_1"/>
    <property type="match status" value="1"/>
</dbReference>
<feature type="region of interest" description="Disordered" evidence="9">
    <location>
        <begin position="605"/>
        <end position="640"/>
    </location>
</feature>
<evidence type="ECO:0000313" key="14">
    <source>
        <dbReference type="Proteomes" id="UP000191672"/>
    </source>
</evidence>
<dbReference type="InterPro" id="IPR030230">
    <property type="entry name" value="Gpn1/Npa3/XAB1"/>
</dbReference>
<dbReference type="Gene3D" id="3.40.50.300">
    <property type="entry name" value="P-loop containing nucleotide triphosphate hydrolases"/>
    <property type="match status" value="1"/>
</dbReference>
<feature type="region of interest" description="Disordered" evidence="9">
    <location>
        <begin position="957"/>
        <end position="979"/>
    </location>
</feature>
<dbReference type="GO" id="GO:0005737">
    <property type="term" value="C:cytoplasm"/>
    <property type="evidence" value="ECO:0007669"/>
    <property type="project" value="UniProtKB-SubCell"/>
</dbReference>
<evidence type="ECO:0000256" key="7">
    <source>
        <dbReference type="ARBA" id="ARBA00022801"/>
    </source>
</evidence>
<feature type="region of interest" description="Disordered" evidence="9">
    <location>
        <begin position="285"/>
        <end position="366"/>
    </location>
</feature>
<dbReference type="PANTHER" id="PTHR21231:SF8">
    <property type="entry name" value="GPN-LOOP GTPASE 1"/>
    <property type="match status" value="1"/>
</dbReference>
<dbReference type="CDD" id="cd17870">
    <property type="entry name" value="GPN1"/>
    <property type="match status" value="1"/>
</dbReference>
<dbReference type="SUPFAM" id="SSF52833">
    <property type="entry name" value="Thioredoxin-like"/>
    <property type="match status" value="1"/>
</dbReference>
<dbReference type="PANTHER" id="PTHR21231">
    <property type="entry name" value="XPA-BINDING PROTEIN 1-RELATED"/>
    <property type="match status" value="1"/>
</dbReference>
<comment type="caution">
    <text evidence="13">The sequence shown here is derived from an EMBL/GenBank/DDBJ whole genome shotgun (WGS) entry which is preliminary data.</text>
</comment>
<dbReference type="Gene3D" id="1.20.1050.10">
    <property type="match status" value="1"/>
</dbReference>
<evidence type="ECO:0000256" key="3">
    <source>
        <dbReference type="ARBA" id="ARBA00014579"/>
    </source>
</evidence>
<keyword evidence="10" id="KW-0472">Membrane</keyword>
<feature type="compositionally biased region" description="Polar residues" evidence="9">
    <location>
        <begin position="966"/>
        <end position="977"/>
    </location>
</feature>
<organism evidence="13 14">
    <name type="scientific">Penicillium antarcticum</name>
    <dbReference type="NCBI Taxonomy" id="416450"/>
    <lineage>
        <taxon>Eukaryota</taxon>
        <taxon>Fungi</taxon>
        <taxon>Dikarya</taxon>
        <taxon>Ascomycota</taxon>
        <taxon>Pezizomycotina</taxon>
        <taxon>Eurotiomycetes</taxon>
        <taxon>Eurotiomycetidae</taxon>
        <taxon>Eurotiales</taxon>
        <taxon>Aspergillaceae</taxon>
        <taxon>Penicillium</taxon>
    </lineage>
</organism>
<feature type="region of interest" description="Disordered" evidence="9">
    <location>
        <begin position="667"/>
        <end position="700"/>
    </location>
</feature>
<dbReference type="GO" id="GO:0005525">
    <property type="term" value="F:GTP binding"/>
    <property type="evidence" value="ECO:0007669"/>
    <property type="project" value="UniProtKB-KW"/>
</dbReference>
<evidence type="ECO:0000259" key="11">
    <source>
        <dbReference type="PROSITE" id="PS50404"/>
    </source>
</evidence>
<dbReference type="CDD" id="cd00299">
    <property type="entry name" value="GST_C_family"/>
    <property type="match status" value="1"/>
</dbReference>
<dbReference type="InterPro" id="IPR036249">
    <property type="entry name" value="Thioredoxin-like_sf"/>
</dbReference>
<dbReference type="InterPro" id="IPR004130">
    <property type="entry name" value="Gpn"/>
</dbReference>
<keyword evidence="4" id="KW-0963">Cytoplasm</keyword>
<feature type="compositionally biased region" description="Polar residues" evidence="9">
    <location>
        <begin position="313"/>
        <end position="323"/>
    </location>
</feature>
<evidence type="ECO:0000256" key="6">
    <source>
        <dbReference type="ARBA" id="ARBA00022741"/>
    </source>
</evidence>
<evidence type="ECO:0000259" key="12">
    <source>
        <dbReference type="PROSITE" id="PS50405"/>
    </source>
</evidence>
<keyword evidence="7" id="KW-0378">Hydrolase</keyword>
<comment type="subcellular location">
    <subcellularLocation>
        <location evidence="1">Cytoplasm</location>
    </subcellularLocation>
</comment>
<dbReference type="GO" id="GO:0003924">
    <property type="term" value="F:GTPase activity"/>
    <property type="evidence" value="ECO:0007669"/>
    <property type="project" value="InterPro"/>
</dbReference>
<keyword evidence="6" id="KW-0547">Nucleotide-binding</keyword>
<feature type="transmembrane region" description="Helical" evidence="10">
    <location>
        <begin position="449"/>
        <end position="472"/>
    </location>
</feature>
<evidence type="ECO:0000256" key="2">
    <source>
        <dbReference type="ARBA" id="ARBA00005290"/>
    </source>
</evidence>
<dbReference type="EMBL" id="MDYN01000005">
    <property type="protein sequence ID" value="OQD87717.1"/>
    <property type="molecule type" value="Genomic_DNA"/>
</dbReference>
<feature type="domain" description="GST C-terminal" evidence="12">
    <location>
        <begin position="1074"/>
        <end position="1204"/>
    </location>
</feature>
<reference evidence="14" key="1">
    <citation type="journal article" date="2017" name="Nat. Microbiol.">
        <title>Global analysis of biosynthetic gene clusters reveals vast potential of secondary metabolite production in Penicillium species.</title>
        <authorList>
            <person name="Nielsen J.C."/>
            <person name="Grijseels S."/>
            <person name="Prigent S."/>
            <person name="Ji B."/>
            <person name="Dainat J."/>
            <person name="Nielsen K.F."/>
            <person name="Frisvad J.C."/>
            <person name="Workman M."/>
            <person name="Nielsen J."/>
        </authorList>
    </citation>
    <scope>NUCLEOTIDE SEQUENCE [LARGE SCALE GENOMIC DNA]</scope>
    <source>
        <strain evidence="14">IBT 31811</strain>
    </source>
</reference>
<dbReference type="SUPFAM" id="SSF47616">
    <property type="entry name" value="GST C-terminal domain-like"/>
    <property type="match status" value="1"/>
</dbReference>
<dbReference type="SUPFAM" id="SSF52540">
    <property type="entry name" value="P-loop containing nucleoside triphosphate hydrolases"/>
    <property type="match status" value="1"/>
</dbReference>
<keyword evidence="8" id="KW-0342">GTP-binding</keyword>
<dbReference type="AlphaFoldDB" id="A0A1V6QFG2"/>
<dbReference type="InterPro" id="IPR004045">
    <property type="entry name" value="Glutathione_S-Trfase_N"/>
</dbReference>
<evidence type="ECO:0000256" key="5">
    <source>
        <dbReference type="ARBA" id="ARBA00022553"/>
    </source>
</evidence>
<dbReference type="InterPro" id="IPR040079">
    <property type="entry name" value="Glutathione_S-Trfase"/>
</dbReference>
<dbReference type="FunFam" id="3.40.50.300:FF:000579">
    <property type="entry name" value="GPN-loop GTPase"/>
    <property type="match status" value="1"/>
</dbReference>
<dbReference type="SFLD" id="SFLDS00019">
    <property type="entry name" value="Glutathione_Transferase_(cytos"/>
    <property type="match status" value="1"/>
</dbReference>
<keyword evidence="10" id="KW-1133">Transmembrane helix</keyword>
<keyword evidence="14" id="KW-1185">Reference proteome</keyword>
<dbReference type="Pfam" id="PF13417">
    <property type="entry name" value="GST_N_3"/>
    <property type="match status" value="1"/>
</dbReference>
<evidence type="ECO:0000256" key="8">
    <source>
        <dbReference type="ARBA" id="ARBA00023134"/>
    </source>
</evidence>
<feature type="region of interest" description="Disordered" evidence="9">
    <location>
        <begin position="803"/>
        <end position="824"/>
    </location>
</feature>
<feature type="compositionally biased region" description="Basic and acidic residues" evidence="9">
    <location>
        <begin position="285"/>
        <end position="309"/>
    </location>
</feature>
<dbReference type="InterPro" id="IPR036282">
    <property type="entry name" value="Glutathione-S-Trfase_C_sf"/>
</dbReference>
<feature type="transmembrane region" description="Helical" evidence="10">
    <location>
        <begin position="479"/>
        <end position="501"/>
    </location>
</feature>
<feature type="compositionally biased region" description="Polar residues" evidence="9">
    <location>
        <begin position="674"/>
        <end position="700"/>
    </location>
</feature>
<name>A0A1V6QFG2_9EURO</name>
<dbReference type="Gene3D" id="3.40.30.10">
    <property type="entry name" value="Glutaredoxin"/>
    <property type="match status" value="1"/>
</dbReference>
<evidence type="ECO:0000256" key="10">
    <source>
        <dbReference type="SAM" id="Phobius"/>
    </source>
</evidence>
<dbReference type="PROSITE" id="PS50404">
    <property type="entry name" value="GST_NTER"/>
    <property type="match status" value="1"/>
</dbReference>
<feature type="domain" description="GST N-terminal" evidence="11">
    <location>
        <begin position="991"/>
        <end position="1069"/>
    </location>
</feature>
<evidence type="ECO:0000256" key="4">
    <source>
        <dbReference type="ARBA" id="ARBA00022490"/>
    </source>
</evidence>
<evidence type="ECO:0000313" key="13">
    <source>
        <dbReference type="EMBL" id="OQD87717.1"/>
    </source>
</evidence>
<keyword evidence="5" id="KW-0597">Phosphoprotein</keyword>
<dbReference type="Proteomes" id="UP000191672">
    <property type="component" value="Unassembled WGS sequence"/>
</dbReference>
<proteinExistence type="inferred from homology"/>
<dbReference type="STRING" id="416450.A0A1V6QFG2"/>
<feature type="compositionally biased region" description="Acidic residues" evidence="9">
    <location>
        <begin position="330"/>
        <end position="339"/>
    </location>
</feature>
<feature type="region of interest" description="Disordered" evidence="9">
    <location>
        <begin position="516"/>
        <end position="545"/>
    </location>
</feature>
<evidence type="ECO:0000256" key="1">
    <source>
        <dbReference type="ARBA" id="ARBA00004496"/>
    </source>
</evidence>
<dbReference type="PROSITE" id="PS50405">
    <property type="entry name" value="GST_CTER"/>
    <property type="match status" value="1"/>
</dbReference>
<dbReference type="Pfam" id="PF13410">
    <property type="entry name" value="GST_C_2"/>
    <property type="match status" value="1"/>
</dbReference>
<evidence type="ECO:0000256" key="9">
    <source>
        <dbReference type="SAM" id="MobiDB-lite"/>
    </source>
</evidence>
<dbReference type="CDD" id="cd00570">
    <property type="entry name" value="GST_N_family"/>
    <property type="match status" value="1"/>
</dbReference>